<dbReference type="EMBL" id="HBUF01662642">
    <property type="protein sequence ID" value="CAG6788983.1"/>
    <property type="molecule type" value="Transcribed_RNA"/>
</dbReference>
<protein>
    <submittedName>
        <fullName evidence="1">Uncharacterized protein</fullName>
    </submittedName>
</protein>
<reference evidence="1" key="1">
    <citation type="submission" date="2021-05" db="EMBL/GenBank/DDBJ databases">
        <authorList>
            <person name="Alioto T."/>
            <person name="Alioto T."/>
            <person name="Gomez Garrido J."/>
        </authorList>
    </citation>
    <scope>NUCLEOTIDE SEQUENCE</scope>
</reference>
<accession>A0A8D9FFJ3</accession>
<proteinExistence type="predicted"/>
<evidence type="ECO:0000313" key="1">
    <source>
        <dbReference type="EMBL" id="CAG6788983.1"/>
    </source>
</evidence>
<name>A0A8D9FFJ3_9HEMI</name>
<sequence>MAGSRLRLPTNKTLGSSHAYRNGHAIFFGQLGNFVQISFRFRPEKLFCLFTHRSSVQIFPFKYVFFNFATSVFLSRFQSSLQVQQFQHIFHVIPTLKQL</sequence>
<dbReference type="AlphaFoldDB" id="A0A8D9FFJ3"/>
<organism evidence="1">
    <name type="scientific">Cacopsylla melanoneura</name>
    <dbReference type="NCBI Taxonomy" id="428564"/>
    <lineage>
        <taxon>Eukaryota</taxon>
        <taxon>Metazoa</taxon>
        <taxon>Ecdysozoa</taxon>
        <taxon>Arthropoda</taxon>
        <taxon>Hexapoda</taxon>
        <taxon>Insecta</taxon>
        <taxon>Pterygota</taxon>
        <taxon>Neoptera</taxon>
        <taxon>Paraneoptera</taxon>
        <taxon>Hemiptera</taxon>
        <taxon>Sternorrhyncha</taxon>
        <taxon>Psylloidea</taxon>
        <taxon>Psyllidae</taxon>
        <taxon>Psyllinae</taxon>
        <taxon>Cacopsylla</taxon>
    </lineage>
</organism>